<gene>
    <name evidence="1" type="ORF">XELAEV_18006367mg</name>
</gene>
<dbReference type="Proteomes" id="UP000694892">
    <property type="component" value="Chromosome 1L"/>
</dbReference>
<dbReference type="AlphaFoldDB" id="A0A974DZ42"/>
<evidence type="ECO:0000313" key="2">
    <source>
        <dbReference type="Proteomes" id="UP000694892"/>
    </source>
</evidence>
<proteinExistence type="predicted"/>
<name>A0A974DZ42_XENLA</name>
<dbReference type="EMBL" id="CM004466">
    <property type="protein sequence ID" value="OCU00589.1"/>
    <property type="molecule type" value="Genomic_DNA"/>
</dbReference>
<reference evidence="2" key="1">
    <citation type="journal article" date="2016" name="Nature">
        <title>Genome evolution in the allotetraploid frog Xenopus laevis.</title>
        <authorList>
            <person name="Session A.M."/>
            <person name="Uno Y."/>
            <person name="Kwon T."/>
            <person name="Chapman J.A."/>
            <person name="Toyoda A."/>
            <person name="Takahashi S."/>
            <person name="Fukui A."/>
            <person name="Hikosaka A."/>
            <person name="Suzuki A."/>
            <person name="Kondo M."/>
            <person name="van Heeringen S.J."/>
            <person name="Quigley I."/>
            <person name="Heinz S."/>
            <person name="Ogino H."/>
            <person name="Ochi H."/>
            <person name="Hellsten U."/>
            <person name="Lyons J.B."/>
            <person name="Simakov O."/>
            <person name="Putnam N."/>
            <person name="Stites J."/>
            <person name="Kuroki Y."/>
            <person name="Tanaka T."/>
            <person name="Michiue T."/>
            <person name="Watanabe M."/>
            <person name="Bogdanovic O."/>
            <person name="Lister R."/>
            <person name="Georgiou G."/>
            <person name="Paranjpe S.S."/>
            <person name="van Kruijsbergen I."/>
            <person name="Shu S."/>
            <person name="Carlson J."/>
            <person name="Kinoshita T."/>
            <person name="Ohta Y."/>
            <person name="Mawaribuchi S."/>
            <person name="Jenkins J."/>
            <person name="Grimwood J."/>
            <person name="Schmutz J."/>
            <person name="Mitros T."/>
            <person name="Mozaffari S.V."/>
            <person name="Suzuki Y."/>
            <person name="Haramoto Y."/>
            <person name="Yamamoto T.S."/>
            <person name="Takagi C."/>
            <person name="Heald R."/>
            <person name="Miller K."/>
            <person name="Haudenschild C."/>
            <person name="Kitzman J."/>
            <person name="Nakayama T."/>
            <person name="Izutsu Y."/>
            <person name="Robert J."/>
            <person name="Fortriede J."/>
            <person name="Burns K."/>
            <person name="Lotay V."/>
            <person name="Karimi K."/>
            <person name="Yasuoka Y."/>
            <person name="Dichmann D.S."/>
            <person name="Flajnik M.F."/>
            <person name="Houston D.W."/>
            <person name="Shendure J."/>
            <person name="DuPasquier L."/>
            <person name="Vize P.D."/>
            <person name="Zorn A.M."/>
            <person name="Ito M."/>
            <person name="Marcotte E.M."/>
            <person name="Wallingford J.B."/>
            <person name="Ito Y."/>
            <person name="Asashima M."/>
            <person name="Ueno N."/>
            <person name="Matsuda Y."/>
            <person name="Veenstra G.J."/>
            <person name="Fujiyama A."/>
            <person name="Harland R.M."/>
            <person name="Taira M."/>
            <person name="Rokhsar D.S."/>
        </authorList>
    </citation>
    <scope>NUCLEOTIDE SEQUENCE [LARGE SCALE GENOMIC DNA]</scope>
    <source>
        <strain evidence="2">J</strain>
    </source>
</reference>
<sequence length="68" mass="7511">MRPYESNCCPSITRAFFILACMPMFKISNPIGLRCTLSLLSNRALSLSNFLCLSTMVTQVTMPVMSSA</sequence>
<accession>A0A974DZ42</accession>
<protein>
    <submittedName>
        <fullName evidence="1">Uncharacterized protein</fullName>
    </submittedName>
</protein>
<organism evidence="1 2">
    <name type="scientific">Xenopus laevis</name>
    <name type="common">African clawed frog</name>
    <dbReference type="NCBI Taxonomy" id="8355"/>
    <lineage>
        <taxon>Eukaryota</taxon>
        <taxon>Metazoa</taxon>
        <taxon>Chordata</taxon>
        <taxon>Craniata</taxon>
        <taxon>Vertebrata</taxon>
        <taxon>Euteleostomi</taxon>
        <taxon>Amphibia</taxon>
        <taxon>Batrachia</taxon>
        <taxon>Anura</taxon>
        <taxon>Pipoidea</taxon>
        <taxon>Pipidae</taxon>
        <taxon>Xenopodinae</taxon>
        <taxon>Xenopus</taxon>
        <taxon>Xenopus</taxon>
    </lineage>
</organism>
<evidence type="ECO:0000313" key="1">
    <source>
        <dbReference type="EMBL" id="OCU00589.1"/>
    </source>
</evidence>